<evidence type="ECO:0000256" key="4">
    <source>
        <dbReference type="ARBA" id="ARBA00022798"/>
    </source>
</evidence>
<dbReference type="PROSITE" id="PS51704">
    <property type="entry name" value="GP_PDE"/>
    <property type="match status" value="1"/>
</dbReference>
<keyword evidence="9" id="KW-1185">Reference proteome</keyword>
<evidence type="ECO:0000256" key="5">
    <source>
        <dbReference type="ARBA" id="ARBA00022801"/>
    </source>
</evidence>
<dbReference type="EMBL" id="JWZX01003034">
    <property type="protein sequence ID" value="KOO24951.1"/>
    <property type="molecule type" value="Genomic_DNA"/>
</dbReference>
<evidence type="ECO:0000313" key="8">
    <source>
        <dbReference type="EMBL" id="KOO24951.1"/>
    </source>
</evidence>
<dbReference type="GO" id="GO:0006071">
    <property type="term" value="P:glycerol metabolic process"/>
    <property type="evidence" value="ECO:0007669"/>
    <property type="project" value="UniProtKB-KW"/>
</dbReference>
<dbReference type="OrthoDB" id="1058301at2759"/>
<dbReference type="PANTHER" id="PTHR43620">
    <property type="entry name" value="GLYCEROPHOSPHORYL DIESTER PHOSPHODIESTERASE"/>
    <property type="match status" value="1"/>
</dbReference>
<evidence type="ECO:0000313" key="9">
    <source>
        <dbReference type="Proteomes" id="UP000037460"/>
    </source>
</evidence>
<feature type="domain" description="GP-PDE" evidence="7">
    <location>
        <begin position="24"/>
        <end position="363"/>
    </location>
</feature>
<gene>
    <name evidence="8" type="ORF">Ctob_006233</name>
</gene>
<sequence>MRDGSLKTSLEQCLTTTFRNQVHDFSIGHRGACLQFPEHTAESYQAAIELGAGIVECDVAVTKDGELVCRHDQCDLHTSTNILATPLAAKCSIPFQAANPTANPPIPTATVKCCTSDLTLAEFKTLCGKMDAGNSAATTAAAYMGMDATERFRTDLYSDAYDGTVCPTLVTHKESIAIINAAGRKFTPELKDYTQGSLSLTYNQVRQKVVDEYKQAGVSVSRVWLQSFNEPDVMYWLQNEPLFGAQAVMLDGNYTFGGLRPQLTRLAAAGVKYVAPPIGQLIASNPNGTGLVPSGYAAAAIAVGMKVITWTVERNYECWPAEASTRATPPCKGMNELELIDALYKMGVVGVFSDWPATTTFYASCMIAKREYAQPETAALGPRPAWLVNNLAPSPLKTTLSSCLADASFVPKPHDFSIGHRGACLQYPEHTAESYQAAIEQGAGHCRCSIPFQAANATHDARVSCCTSDLTLAEFKTLCGRMDSAKARATSAADYISMANTAPFRTDLFSDAHDGPTVCPTLVTHKESIAMINAAGRKFTPELKTYYPWPGSLTYDQVRQKVVNEYKEAKIEPSRVWLQSFNEPDVMYWVNNEPAFGAQAVMLDGSAAFGGFGARAGFLYSAGVRYIAPTLGHLIVSTANGTGLGPSAYARNATAAGLKIITWTVERNYKCTPAEASTRATAPCQTFNELVLIDALHKMGVVGVFSDWPATTTFYASCVDHLREKRPAASTCGEVKAIWNRNSCCGAQSAKDVF</sequence>
<proteinExistence type="inferred from homology"/>
<keyword evidence="4" id="KW-0319">Glycerol metabolism</keyword>
<reference evidence="9" key="1">
    <citation type="journal article" date="2015" name="PLoS Genet.">
        <title>Genome Sequence and Transcriptome Analyses of Chrysochromulina tobin: Metabolic Tools for Enhanced Algal Fitness in the Prominent Order Prymnesiales (Haptophyceae).</title>
        <authorList>
            <person name="Hovde B.T."/>
            <person name="Deodato C.R."/>
            <person name="Hunsperger H.M."/>
            <person name="Ryken S.A."/>
            <person name="Yost W."/>
            <person name="Jha R.K."/>
            <person name="Patterson J."/>
            <person name="Monnat R.J. Jr."/>
            <person name="Barlow S.B."/>
            <person name="Starkenburg S.R."/>
            <person name="Cattolico R.A."/>
        </authorList>
    </citation>
    <scope>NUCLEOTIDE SEQUENCE</scope>
    <source>
        <strain evidence="9">CCMP291</strain>
    </source>
</reference>
<evidence type="ECO:0000256" key="6">
    <source>
        <dbReference type="ARBA" id="ARBA00047512"/>
    </source>
</evidence>
<comment type="similarity">
    <text evidence="1">Belongs to the glycerophosphoryl diester phosphodiesterase family.</text>
</comment>
<organism evidence="8 9">
    <name type="scientific">Chrysochromulina tobinii</name>
    <dbReference type="NCBI Taxonomy" id="1460289"/>
    <lineage>
        <taxon>Eukaryota</taxon>
        <taxon>Haptista</taxon>
        <taxon>Haptophyta</taxon>
        <taxon>Prymnesiophyceae</taxon>
        <taxon>Prymnesiales</taxon>
        <taxon>Chrysochromulinaceae</taxon>
        <taxon>Chrysochromulina</taxon>
    </lineage>
</organism>
<evidence type="ECO:0000259" key="7">
    <source>
        <dbReference type="PROSITE" id="PS51704"/>
    </source>
</evidence>
<dbReference type="InterPro" id="IPR017946">
    <property type="entry name" value="PLC-like_Pdiesterase_TIM-brl"/>
</dbReference>
<name>A0A0M0JEF7_9EUKA</name>
<keyword evidence="3" id="KW-0732">Signal</keyword>
<comment type="catalytic activity">
    <reaction evidence="6">
        <text>a sn-glycero-3-phosphodiester + H2O = an alcohol + sn-glycerol 3-phosphate + H(+)</text>
        <dbReference type="Rhea" id="RHEA:12969"/>
        <dbReference type="ChEBI" id="CHEBI:15377"/>
        <dbReference type="ChEBI" id="CHEBI:15378"/>
        <dbReference type="ChEBI" id="CHEBI:30879"/>
        <dbReference type="ChEBI" id="CHEBI:57597"/>
        <dbReference type="ChEBI" id="CHEBI:83408"/>
        <dbReference type="EC" id="3.1.4.46"/>
    </reaction>
</comment>
<dbReference type="GO" id="GO:0008889">
    <property type="term" value="F:glycerophosphodiester phosphodiesterase activity"/>
    <property type="evidence" value="ECO:0007669"/>
    <property type="project" value="UniProtKB-EC"/>
</dbReference>
<comment type="caution">
    <text evidence="8">The sequence shown here is derived from an EMBL/GenBank/DDBJ whole genome shotgun (WGS) entry which is preliminary data.</text>
</comment>
<protein>
    <recommendedName>
        <fullName evidence="2">glycerophosphodiester phosphodiesterase</fullName>
        <ecNumber evidence="2">3.1.4.46</ecNumber>
    </recommendedName>
</protein>
<keyword evidence="5" id="KW-0378">Hydrolase</keyword>
<dbReference type="EC" id="3.1.4.46" evidence="2"/>
<dbReference type="GO" id="GO:0006629">
    <property type="term" value="P:lipid metabolic process"/>
    <property type="evidence" value="ECO:0007669"/>
    <property type="project" value="InterPro"/>
</dbReference>
<dbReference type="Proteomes" id="UP000037460">
    <property type="component" value="Unassembled WGS sequence"/>
</dbReference>
<dbReference type="InterPro" id="IPR030395">
    <property type="entry name" value="GP_PDE_dom"/>
</dbReference>
<evidence type="ECO:0000256" key="3">
    <source>
        <dbReference type="ARBA" id="ARBA00022729"/>
    </source>
</evidence>
<dbReference type="Pfam" id="PF03009">
    <property type="entry name" value="GDPD"/>
    <property type="match status" value="1"/>
</dbReference>
<evidence type="ECO:0000256" key="1">
    <source>
        <dbReference type="ARBA" id="ARBA00007277"/>
    </source>
</evidence>
<dbReference type="Gene3D" id="3.20.20.190">
    <property type="entry name" value="Phosphatidylinositol (PI) phosphodiesterase"/>
    <property type="match status" value="2"/>
</dbReference>
<dbReference type="SUPFAM" id="SSF51695">
    <property type="entry name" value="PLC-like phosphodiesterases"/>
    <property type="match status" value="2"/>
</dbReference>
<evidence type="ECO:0000256" key="2">
    <source>
        <dbReference type="ARBA" id="ARBA00012247"/>
    </source>
</evidence>
<dbReference type="PANTHER" id="PTHR43620:SF7">
    <property type="entry name" value="GLYCEROPHOSPHODIESTER PHOSPHODIESTERASE GDPD5-RELATED"/>
    <property type="match status" value="1"/>
</dbReference>
<dbReference type="AlphaFoldDB" id="A0A0M0JEF7"/>
<accession>A0A0M0JEF7</accession>